<comment type="caution">
    <text evidence="1">The sequence shown here is derived from an EMBL/GenBank/DDBJ whole genome shotgun (WGS) entry which is preliminary data.</text>
</comment>
<accession>A0ABD3XAK4</accession>
<dbReference type="Proteomes" id="UP001634394">
    <property type="component" value="Unassembled WGS sequence"/>
</dbReference>
<keyword evidence="2" id="KW-1185">Reference proteome</keyword>
<sequence length="223" mass="26134">MNEPPQKKGKRNPNDNDDLYEKEINELNTVCQRLPLLDQLKENDNVIIAYQDAWYPGCVHEIKSNDNNNLIVKLMAPCRKVGVFKWPGRDFFFFFFLWFYAIFKHNIGYTWRPVLVVEEEPGKPQERTTDPREATGKLSHITTFAESWTRTHADSGEMAVVRNGQRFRPLGHSGPRQAEMMFRKLSRILSALIPECLNSGCQWAFPEYRKFDELFAMYANVFF</sequence>
<dbReference type="AlphaFoldDB" id="A0ABD3XAK4"/>
<evidence type="ECO:0000313" key="2">
    <source>
        <dbReference type="Proteomes" id="UP001634394"/>
    </source>
</evidence>
<proteinExistence type="predicted"/>
<gene>
    <name evidence="1" type="ORF">ACJMK2_028923</name>
</gene>
<reference evidence="1 2" key="1">
    <citation type="submission" date="2024-11" db="EMBL/GenBank/DDBJ databases">
        <title>Chromosome-level genome assembly of the freshwater bivalve Anodonta woodiana.</title>
        <authorList>
            <person name="Chen X."/>
        </authorList>
    </citation>
    <scope>NUCLEOTIDE SEQUENCE [LARGE SCALE GENOMIC DNA]</scope>
    <source>
        <strain evidence="1">MN2024</strain>
        <tissue evidence="1">Gills</tissue>
    </source>
</reference>
<evidence type="ECO:0000313" key="1">
    <source>
        <dbReference type="EMBL" id="KAL3882596.1"/>
    </source>
</evidence>
<dbReference type="EMBL" id="JBJQND010000003">
    <property type="protein sequence ID" value="KAL3882596.1"/>
    <property type="molecule type" value="Genomic_DNA"/>
</dbReference>
<protein>
    <submittedName>
        <fullName evidence="1">Uncharacterized protein</fullName>
    </submittedName>
</protein>
<organism evidence="1 2">
    <name type="scientific">Sinanodonta woodiana</name>
    <name type="common">Chinese pond mussel</name>
    <name type="synonym">Anodonta woodiana</name>
    <dbReference type="NCBI Taxonomy" id="1069815"/>
    <lineage>
        <taxon>Eukaryota</taxon>
        <taxon>Metazoa</taxon>
        <taxon>Spiralia</taxon>
        <taxon>Lophotrochozoa</taxon>
        <taxon>Mollusca</taxon>
        <taxon>Bivalvia</taxon>
        <taxon>Autobranchia</taxon>
        <taxon>Heteroconchia</taxon>
        <taxon>Palaeoheterodonta</taxon>
        <taxon>Unionida</taxon>
        <taxon>Unionoidea</taxon>
        <taxon>Unionidae</taxon>
        <taxon>Unioninae</taxon>
        <taxon>Sinanodonta</taxon>
    </lineage>
</organism>
<name>A0ABD3XAK4_SINWO</name>